<dbReference type="RefSeq" id="WP_006826474.1">
    <property type="nucleotide sequence ID" value="NZ_AOIL01000049.1"/>
</dbReference>
<organism evidence="1 2">
    <name type="scientific">Natrialba taiwanensis DSM 12281</name>
    <dbReference type="NCBI Taxonomy" id="1230458"/>
    <lineage>
        <taxon>Archaea</taxon>
        <taxon>Methanobacteriati</taxon>
        <taxon>Methanobacteriota</taxon>
        <taxon>Stenosarchaea group</taxon>
        <taxon>Halobacteria</taxon>
        <taxon>Halobacteriales</taxon>
        <taxon>Natrialbaceae</taxon>
        <taxon>Natrialba</taxon>
    </lineage>
</organism>
<sequence length="165" mass="17365">MGFSTSGAVLVILVGFLLAISAIVPTVFSVGAETGAAFAAQNDQFREQQNTAIAIESFEYTDGTNETDAVVNVTNNGAASLSVTMTDVVVNGQFYPTQGVDEETTVLAGSTERNQSDVWLPGTHLEIEIVDDRIDDEIGLTGNESEDSVRITTKRGVADSAAITT</sequence>
<keyword evidence="2" id="KW-1185">Reference proteome</keyword>
<keyword evidence="1" id="KW-0969">Cilium</keyword>
<evidence type="ECO:0000313" key="2">
    <source>
        <dbReference type="Proteomes" id="UP000011648"/>
    </source>
</evidence>
<dbReference type="AlphaFoldDB" id="L9ZTH9"/>
<dbReference type="STRING" id="1230458.C484_13915"/>
<dbReference type="EMBL" id="AOIL01000049">
    <property type="protein sequence ID" value="ELY89396.1"/>
    <property type="molecule type" value="Genomic_DNA"/>
</dbReference>
<keyword evidence="1" id="KW-0966">Cell projection</keyword>
<dbReference type="OrthoDB" id="62189at2157"/>
<gene>
    <name evidence="1" type="ORF">C484_13915</name>
</gene>
<dbReference type="PATRIC" id="fig|1230458.4.peg.2809"/>
<protein>
    <submittedName>
        <fullName evidence="1">Flagellin</fullName>
    </submittedName>
</protein>
<keyword evidence="1" id="KW-0282">Flagellum</keyword>
<evidence type="ECO:0000313" key="1">
    <source>
        <dbReference type="EMBL" id="ELY89396.1"/>
    </source>
</evidence>
<comment type="caution">
    <text evidence="1">The sequence shown here is derived from an EMBL/GenBank/DDBJ whole genome shotgun (WGS) entry which is preliminary data.</text>
</comment>
<name>L9ZTH9_9EURY</name>
<accession>L9ZTH9</accession>
<proteinExistence type="predicted"/>
<reference evidence="1 2" key="1">
    <citation type="journal article" date="2014" name="PLoS Genet.">
        <title>Phylogenetically driven sequencing of extremely halophilic archaea reveals strategies for static and dynamic osmo-response.</title>
        <authorList>
            <person name="Becker E.A."/>
            <person name="Seitzer P.M."/>
            <person name="Tritt A."/>
            <person name="Larsen D."/>
            <person name="Krusor M."/>
            <person name="Yao A.I."/>
            <person name="Wu D."/>
            <person name="Madern D."/>
            <person name="Eisen J.A."/>
            <person name="Darling A.E."/>
            <person name="Facciotti M.T."/>
        </authorList>
    </citation>
    <scope>NUCLEOTIDE SEQUENCE [LARGE SCALE GENOMIC DNA]</scope>
    <source>
        <strain evidence="1 2">DSM 12281</strain>
    </source>
</reference>
<dbReference type="Proteomes" id="UP000011648">
    <property type="component" value="Unassembled WGS sequence"/>
</dbReference>